<gene>
    <name evidence="1" type="ORF">VF08_03315</name>
</gene>
<protein>
    <submittedName>
        <fullName evidence="1">Uncharacterized protein</fullName>
    </submittedName>
</protein>
<evidence type="ECO:0000313" key="1">
    <source>
        <dbReference type="EMBL" id="PHK06775.1"/>
    </source>
</evidence>
<comment type="caution">
    <text evidence="1">The sequence shown here is derived from an EMBL/GenBank/DDBJ whole genome shotgun (WGS) entry which is preliminary data.</text>
</comment>
<proteinExistence type="predicted"/>
<dbReference type="AlphaFoldDB" id="A0A9Q5ZG37"/>
<name>A0A9Q5ZG37_NOSLI</name>
<evidence type="ECO:0000313" key="2">
    <source>
        <dbReference type="Proteomes" id="UP000222310"/>
    </source>
</evidence>
<dbReference type="RefSeq" id="WP_099066561.1">
    <property type="nucleotide sequence ID" value="NZ_LAHD01000005.1"/>
</dbReference>
<dbReference type="Proteomes" id="UP000222310">
    <property type="component" value="Unassembled WGS sequence"/>
</dbReference>
<organism evidence="1 2">
    <name type="scientific">Nostoc linckia z8</name>
    <dbReference type="NCBI Taxonomy" id="1628746"/>
    <lineage>
        <taxon>Bacteria</taxon>
        <taxon>Bacillati</taxon>
        <taxon>Cyanobacteriota</taxon>
        <taxon>Cyanophyceae</taxon>
        <taxon>Nostocales</taxon>
        <taxon>Nostocaceae</taxon>
        <taxon>Nostoc</taxon>
    </lineage>
</organism>
<reference evidence="1 2" key="1">
    <citation type="submission" date="2015-02" db="EMBL/GenBank/DDBJ databases">
        <title>Nostoc linckia genome annotation.</title>
        <authorList>
            <person name="Zhou Z."/>
        </authorList>
    </citation>
    <scope>NUCLEOTIDE SEQUENCE [LARGE SCALE GENOMIC DNA]</scope>
    <source>
        <strain evidence="2">z8</strain>
    </source>
</reference>
<dbReference type="GeneID" id="57094335"/>
<accession>A0A9Q5ZG37</accession>
<dbReference type="EMBL" id="LAHD01000005">
    <property type="protein sequence ID" value="PHK06775.1"/>
    <property type="molecule type" value="Genomic_DNA"/>
</dbReference>
<sequence length="264" mass="31472">MTIIEDWMAQHPNLIKQCEIILRRKIPYRTWHHWQELVGACYAQGKRLKTRKYTDEQTQLFLCLAWFRRQFPRRKLTYKTLRQYWLSNEYKIEEVFEAIANGETPKTQPQEKLVAIAKVKVCCDEIMGREISRKCWVNWKKHLGLSLRIKQVDEGTATLLVFIACWRRDNYKGSLPSVNRLLLMMRDRTREAMTLETASSGKQFHEWHMKGCKGKDLPKYLAACGFKVSLFTLYRWGEYSQKKHYSVAELSNWRKIASDKRRIA</sequence>